<sequence length="124" mass="14723">MSAFFDTFCIHPHYGFWKVRSITAEGLIEDKVKKHEEKRQKKEDAFRESMEAEGCELISKLTNANADLIYLFDGFEYKTRPTKWNSGHRVHKAKCIRYTPNYVKKFLKMLVVLYKLNTRTQKPN</sequence>
<keyword evidence="2" id="KW-1185">Reference proteome</keyword>
<dbReference type="EMBL" id="JAPFFF010000012">
    <property type="protein sequence ID" value="KAK8875645.1"/>
    <property type="molecule type" value="Genomic_DNA"/>
</dbReference>
<organism evidence="1 2">
    <name type="scientific">Tritrichomonas musculus</name>
    <dbReference type="NCBI Taxonomy" id="1915356"/>
    <lineage>
        <taxon>Eukaryota</taxon>
        <taxon>Metamonada</taxon>
        <taxon>Parabasalia</taxon>
        <taxon>Tritrichomonadida</taxon>
        <taxon>Tritrichomonadidae</taxon>
        <taxon>Tritrichomonas</taxon>
    </lineage>
</organism>
<comment type="caution">
    <text evidence="1">The sequence shown here is derived from an EMBL/GenBank/DDBJ whole genome shotgun (WGS) entry which is preliminary data.</text>
</comment>
<reference evidence="1 2" key="1">
    <citation type="submission" date="2024-04" db="EMBL/GenBank/DDBJ databases">
        <title>Tritrichomonas musculus Genome.</title>
        <authorList>
            <person name="Alves-Ferreira E."/>
            <person name="Grigg M."/>
            <person name="Lorenzi H."/>
            <person name="Galac M."/>
        </authorList>
    </citation>
    <scope>NUCLEOTIDE SEQUENCE [LARGE SCALE GENOMIC DNA]</scope>
    <source>
        <strain evidence="1 2">EAF2021</strain>
    </source>
</reference>
<protein>
    <submittedName>
        <fullName evidence="1">Uncharacterized protein</fullName>
    </submittedName>
</protein>
<name>A0ABR2JCL8_9EUKA</name>
<evidence type="ECO:0000313" key="1">
    <source>
        <dbReference type="EMBL" id="KAK8875645.1"/>
    </source>
</evidence>
<dbReference type="Proteomes" id="UP001470230">
    <property type="component" value="Unassembled WGS sequence"/>
</dbReference>
<evidence type="ECO:0000313" key="2">
    <source>
        <dbReference type="Proteomes" id="UP001470230"/>
    </source>
</evidence>
<proteinExistence type="predicted"/>
<gene>
    <name evidence="1" type="ORF">M9Y10_005817</name>
</gene>
<accession>A0ABR2JCL8</accession>